<dbReference type="Gene3D" id="3.40.50.150">
    <property type="entry name" value="Vaccinia Virus protein VP39"/>
    <property type="match status" value="1"/>
</dbReference>
<feature type="binding site" evidence="6">
    <location>
        <begin position="119"/>
        <end position="121"/>
    </location>
    <ligand>
        <name>S-adenosyl-L-methionine</name>
        <dbReference type="ChEBI" id="CHEBI:59789"/>
    </ligand>
</feature>
<feature type="binding site" evidence="6">
    <location>
        <position position="165"/>
    </location>
    <ligand>
        <name>S-adenosyl-L-methionine</name>
        <dbReference type="ChEBI" id="CHEBI:59789"/>
    </ligand>
</feature>
<keyword evidence="3 6" id="KW-0489">Methyltransferase</keyword>
<comment type="similarity">
    <text evidence="6">Belongs to the methyltransferase superfamily. RNA methyltransferase RsmG family.</text>
</comment>
<dbReference type="PANTHER" id="PTHR31760">
    <property type="entry name" value="S-ADENOSYL-L-METHIONINE-DEPENDENT METHYLTRANSFERASES SUPERFAMILY PROTEIN"/>
    <property type="match status" value="1"/>
</dbReference>
<dbReference type="NCBIfam" id="TIGR00138">
    <property type="entry name" value="rsmG_gidB"/>
    <property type="match status" value="1"/>
</dbReference>
<dbReference type="GO" id="GO:0032259">
    <property type="term" value="P:methylation"/>
    <property type="evidence" value="ECO:0007669"/>
    <property type="project" value="UniProtKB-KW"/>
</dbReference>
<dbReference type="EMBL" id="BNAL01000003">
    <property type="protein sequence ID" value="GHF95529.1"/>
    <property type="molecule type" value="Genomic_DNA"/>
</dbReference>
<dbReference type="GO" id="GO:0008168">
    <property type="term" value="F:methyltransferase activity"/>
    <property type="evidence" value="ECO:0007669"/>
    <property type="project" value="UniProtKB-KW"/>
</dbReference>
<keyword evidence="5 6" id="KW-0949">S-adenosyl-L-methionine</keyword>
<organism evidence="7 8">
    <name type="scientific">Deinococcus piscis</name>
    <dbReference type="NCBI Taxonomy" id="394230"/>
    <lineage>
        <taxon>Bacteria</taxon>
        <taxon>Thermotogati</taxon>
        <taxon>Deinococcota</taxon>
        <taxon>Deinococci</taxon>
        <taxon>Deinococcales</taxon>
        <taxon>Deinococcaceae</taxon>
        <taxon>Deinococcus</taxon>
    </lineage>
</organism>
<keyword evidence="1 6" id="KW-0963">Cytoplasm</keyword>
<dbReference type="Proteomes" id="UP000632154">
    <property type="component" value="Unassembled WGS sequence"/>
</dbReference>
<evidence type="ECO:0000256" key="6">
    <source>
        <dbReference type="HAMAP-Rule" id="MF_00074"/>
    </source>
</evidence>
<dbReference type="InterPro" id="IPR003682">
    <property type="entry name" value="rRNA_ssu_MeTfrase_G"/>
</dbReference>
<feature type="binding site" evidence="6">
    <location>
        <position position="96"/>
    </location>
    <ligand>
        <name>S-adenosyl-L-methionine</name>
        <dbReference type="ChEBI" id="CHEBI:59789"/>
    </ligand>
</feature>
<dbReference type="PANTHER" id="PTHR31760:SF0">
    <property type="entry name" value="S-ADENOSYL-L-METHIONINE-DEPENDENT METHYLTRANSFERASES SUPERFAMILY PROTEIN"/>
    <property type="match status" value="1"/>
</dbReference>
<evidence type="ECO:0000256" key="1">
    <source>
        <dbReference type="ARBA" id="ARBA00022490"/>
    </source>
</evidence>
<comment type="subcellular location">
    <subcellularLocation>
        <location evidence="6">Cytoplasm</location>
    </subcellularLocation>
</comment>
<dbReference type="HAMAP" id="MF_00074">
    <property type="entry name" value="16SrRNA_methyltr_G"/>
    <property type="match status" value="1"/>
</dbReference>
<keyword evidence="8" id="KW-1185">Reference proteome</keyword>
<comment type="function">
    <text evidence="6">Specifically methylates the N7 position of a guanine in 16S rRNA.</text>
</comment>
<evidence type="ECO:0000256" key="4">
    <source>
        <dbReference type="ARBA" id="ARBA00022679"/>
    </source>
</evidence>
<proteinExistence type="inferred from homology"/>
<evidence type="ECO:0000313" key="7">
    <source>
        <dbReference type="EMBL" id="GHF95529.1"/>
    </source>
</evidence>
<protein>
    <recommendedName>
        <fullName evidence="6">Ribosomal RNA small subunit methyltransferase G</fullName>
        <ecNumber evidence="6">2.1.1.-</ecNumber>
    </recommendedName>
    <alternativeName>
        <fullName evidence="6">16S rRNA 7-methylguanosine methyltransferase</fullName>
        <shortName evidence="6">16S rRNA m7G methyltransferase</shortName>
    </alternativeName>
</protein>
<name>A0ABQ3JYT4_9DEIO</name>
<keyword evidence="4 6" id="KW-0808">Transferase</keyword>
<sequence>MMSAGPESPPSAPPGTLSEAGRALLRQAAEEAGVALSDSQQEAFAQLYRRLLAGSAQMNLTALHDERDIVLKHFVDSLGCLAAGDWPAGASVLDLGTGAGFPALPLAIVRPQLRITALDATAKKVAFVARTAEELGLPVTGLAGRAEEIGRDPEHRGRYDVVVTRAVAALPVLAELALPLLKLGGTLVAQKAQLSQEEREAGLRAAAQVGGELASEWSGSLPVLSDPRSLIVLRKVAQTPETYPRRTGIPNKRPLG</sequence>
<feature type="binding site" evidence="6">
    <location>
        <position position="101"/>
    </location>
    <ligand>
        <name>S-adenosyl-L-methionine</name>
        <dbReference type="ChEBI" id="CHEBI:59789"/>
    </ligand>
</feature>
<keyword evidence="2 6" id="KW-0698">rRNA processing</keyword>
<evidence type="ECO:0000313" key="8">
    <source>
        <dbReference type="Proteomes" id="UP000632154"/>
    </source>
</evidence>
<accession>A0ABQ3JYT4</accession>
<dbReference type="SUPFAM" id="SSF53335">
    <property type="entry name" value="S-adenosyl-L-methionine-dependent methyltransferases"/>
    <property type="match status" value="1"/>
</dbReference>
<comment type="caution">
    <text evidence="7">The sequence shown here is derived from an EMBL/GenBank/DDBJ whole genome shotgun (WGS) entry which is preliminary data.</text>
</comment>
<feature type="binding site" evidence="6">
    <location>
        <begin position="146"/>
        <end position="147"/>
    </location>
    <ligand>
        <name>S-adenosyl-L-methionine</name>
        <dbReference type="ChEBI" id="CHEBI:59789"/>
    </ligand>
</feature>
<gene>
    <name evidence="6 7" type="primary">rsmG</name>
    <name evidence="7" type="ORF">GCM10017783_04290</name>
</gene>
<dbReference type="PIRSF" id="PIRSF003078">
    <property type="entry name" value="GidB"/>
    <property type="match status" value="1"/>
</dbReference>
<reference evidence="8" key="1">
    <citation type="journal article" date="2019" name="Int. J. Syst. Evol. Microbiol.">
        <title>The Global Catalogue of Microorganisms (GCM) 10K type strain sequencing project: providing services to taxonomists for standard genome sequencing and annotation.</title>
        <authorList>
            <consortium name="The Broad Institute Genomics Platform"/>
            <consortium name="The Broad Institute Genome Sequencing Center for Infectious Disease"/>
            <person name="Wu L."/>
            <person name="Ma J."/>
        </authorList>
    </citation>
    <scope>NUCLEOTIDE SEQUENCE [LARGE SCALE GENOMIC DNA]</scope>
    <source>
        <strain evidence="8">CGMCC 1.18439</strain>
    </source>
</reference>
<dbReference type="CDD" id="cd02440">
    <property type="entry name" value="AdoMet_MTases"/>
    <property type="match status" value="1"/>
</dbReference>
<evidence type="ECO:0000256" key="5">
    <source>
        <dbReference type="ARBA" id="ARBA00022691"/>
    </source>
</evidence>
<dbReference type="Pfam" id="PF02527">
    <property type="entry name" value="GidB"/>
    <property type="match status" value="1"/>
</dbReference>
<dbReference type="InterPro" id="IPR029063">
    <property type="entry name" value="SAM-dependent_MTases_sf"/>
</dbReference>
<dbReference type="EC" id="2.1.1.-" evidence="6"/>
<evidence type="ECO:0000256" key="2">
    <source>
        <dbReference type="ARBA" id="ARBA00022552"/>
    </source>
</evidence>
<evidence type="ECO:0000256" key="3">
    <source>
        <dbReference type="ARBA" id="ARBA00022603"/>
    </source>
</evidence>